<name>A0A9D3QFG0_MEGAT</name>
<feature type="region of interest" description="Disordered" evidence="1">
    <location>
        <begin position="110"/>
        <end position="166"/>
    </location>
</feature>
<dbReference type="Proteomes" id="UP001046870">
    <property type="component" value="Chromosome 3"/>
</dbReference>
<evidence type="ECO:0000313" key="3">
    <source>
        <dbReference type="Proteomes" id="UP001046870"/>
    </source>
</evidence>
<evidence type="ECO:0000256" key="1">
    <source>
        <dbReference type="SAM" id="MobiDB-lite"/>
    </source>
</evidence>
<dbReference type="GO" id="GO:0005829">
    <property type="term" value="C:cytosol"/>
    <property type="evidence" value="ECO:0007669"/>
    <property type="project" value="TreeGrafter"/>
</dbReference>
<sequence>MDDYMAMTPNSSISPPQHIRSLSSEGYMLMSPSSSCSPDRHGMGALGVVWGGKSGVESRAGSDYMNMSPISVRSACSTPPPDSEQNPQPGTPKTVHSYFSLPRSYKHTLTTHVEDGPGEGRRAGGRGSNSRGGGGRGVGCSNRQESARGRHLSPSSSSYSSSSASTESLEDKLAAVGQRKGAGFRTVDVCSTGGVFQQRRGLGGQKQSQQQQRRNEPINLFADMSKASTLPRVRENPLPPVPQSPGEYVSIQFRGDAGGKGRGGRQRGLGHGLSLPRSPLGPMHRPDSSLVGFQTLPRSLSAPLTAAASEYMNMDFGLPPSPSPVSLTTFGFPSFSTPTTPPAVALKAQEECPMVPQEAEGAEVIRRKHGVTAPVTPELPSSCGDYTEMAFSSDSASPLPGVNPGPPSAHTSQASAMELSVDFPLPKASANPNQGARVIRADPQGRRRHCSESFLVSSPLPLSSSSSLSLFPEHTQTVPRQLRFEGAAWGSGPAVAAQCSSPAPPAAQALSVEQGLNYIDLDLASKESPHPALEVPAAIHPPPPRLFASFLGGGAGGNLGGGGGGCSVGSNLNTYASIDFLKSEELRTHQNTSKDSPECGS</sequence>
<feature type="region of interest" description="Disordered" evidence="1">
    <location>
        <begin position="394"/>
        <end position="413"/>
    </location>
</feature>
<feature type="compositionally biased region" description="Gly residues" evidence="1">
    <location>
        <begin position="125"/>
        <end position="138"/>
    </location>
</feature>
<dbReference type="GO" id="GO:0008286">
    <property type="term" value="P:insulin receptor signaling pathway"/>
    <property type="evidence" value="ECO:0007669"/>
    <property type="project" value="InterPro"/>
</dbReference>
<evidence type="ECO:0000313" key="2">
    <source>
        <dbReference type="EMBL" id="KAG7484908.1"/>
    </source>
</evidence>
<accession>A0A9D3QFG0</accession>
<reference evidence="2" key="1">
    <citation type="submission" date="2021-01" db="EMBL/GenBank/DDBJ databases">
        <authorList>
            <person name="Zahm M."/>
            <person name="Roques C."/>
            <person name="Cabau C."/>
            <person name="Klopp C."/>
            <person name="Donnadieu C."/>
            <person name="Jouanno E."/>
            <person name="Lampietro C."/>
            <person name="Louis A."/>
            <person name="Herpin A."/>
            <person name="Echchiki A."/>
            <person name="Berthelot C."/>
            <person name="Parey E."/>
            <person name="Roest-Crollius H."/>
            <person name="Braasch I."/>
            <person name="Postlethwait J."/>
            <person name="Bobe J."/>
            <person name="Montfort J."/>
            <person name="Bouchez O."/>
            <person name="Begum T."/>
            <person name="Mejri S."/>
            <person name="Adams A."/>
            <person name="Chen W.-J."/>
            <person name="Guiguen Y."/>
        </authorList>
    </citation>
    <scope>NUCLEOTIDE SEQUENCE</scope>
    <source>
        <strain evidence="2">YG-15Mar2019-1</strain>
        <tissue evidence="2">Brain</tissue>
    </source>
</reference>
<dbReference type="PANTHER" id="PTHR10614:SF11">
    <property type="entry name" value="INSULIN RECEPTOR SUBSTRATE 1"/>
    <property type="match status" value="1"/>
</dbReference>
<feature type="compositionally biased region" description="Gly residues" evidence="1">
    <location>
        <begin position="256"/>
        <end position="271"/>
    </location>
</feature>
<feature type="region of interest" description="Disordered" evidence="1">
    <location>
        <begin position="71"/>
        <end position="97"/>
    </location>
</feature>
<dbReference type="GO" id="GO:0043548">
    <property type="term" value="F:phosphatidylinositol 3-kinase binding"/>
    <property type="evidence" value="ECO:0007669"/>
    <property type="project" value="TreeGrafter"/>
</dbReference>
<keyword evidence="3" id="KW-1185">Reference proteome</keyword>
<dbReference type="GO" id="GO:0005158">
    <property type="term" value="F:insulin receptor binding"/>
    <property type="evidence" value="ECO:0007669"/>
    <property type="project" value="InterPro"/>
</dbReference>
<dbReference type="EMBL" id="JAFDVH010000003">
    <property type="protein sequence ID" value="KAG7484908.1"/>
    <property type="molecule type" value="Genomic_DNA"/>
</dbReference>
<feature type="region of interest" description="Disordered" evidence="1">
    <location>
        <begin position="227"/>
        <end position="282"/>
    </location>
</feature>
<feature type="compositionally biased region" description="Polar residues" evidence="1">
    <location>
        <begin position="71"/>
        <end position="88"/>
    </location>
</feature>
<organism evidence="2 3">
    <name type="scientific">Megalops atlanticus</name>
    <name type="common">Tarpon</name>
    <name type="synonym">Clupea gigantea</name>
    <dbReference type="NCBI Taxonomy" id="7932"/>
    <lineage>
        <taxon>Eukaryota</taxon>
        <taxon>Metazoa</taxon>
        <taxon>Chordata</taxon>
        <taxon>Craniata</taxon>
        <taxon>Vertebrata</taxon>
        <taxon>Euteleostomi</taxon>
        <taxon>Actinopterygii</taxon>
        <taxon>Neopterygii</taxon>
        <taxon>Teleostei</taxon>
        <taxon>Elopiformes</taxon>
        <taxon>Megalopidae</taxon>
        <taxon>Megalops</taxon>
    </lineage>
</organism>
<dbReference type="OrthoDB" id="946068at2759"/>
<dbReference type="GO" id="GO:0005886">
    <property type="term" value="C:plasma membrane"/>
    <property type="evidence" value="ECO:0007669"/>
    <property type="project" value="TreeGrafter"/>
</dbReference>
<protein>
    <recommendedName>
        <fullName evidence="4">Insulin receptor substrate 2</fullName>
    </recommendedName>
</protein>
<evidence type="ECO:0008006" key="4">
    <source>
        <dbReference type="Google" id="ProtNLM"/>
    </source>
</evidence>
<comment type="caution">
    <text evidence="2">The sequence shown here is derived from an EMBL/GenBank/DDBJ whole genome shotgun (WGS) entry which is preliminary data.</text>
</comment>
<feature type="compositionally biased region" description="Low complexity" evidence="1">
    <location>
        <begin position="153"/>
        <end position="166"/>
    </location>
</feature>
<dbReference type="AlphaFoldDB" id="A0A9D3QFG0"/>
<feature type="compositionally biased region" description="Basic and acidic residues" evidence="1">
    <location>
        <begin position="112"/>
        <end position="122"/>
    </location>
</feature>
<dbReference type="PANTHER" id="PTHR10614">
    <property type="entry name" value="INSULIN RECEPTOR SUBSTRATE"/>
    <property type="match status" value="1"/>
</dbReference>
<dbReference type="InterPro" id="IPR039011">
    <property type="entry name" value="IRS"/>
</dbReference>
<gene>
    <name evidence="2" type="ORF">MATL_G00054930</name>
</gene>
<proteinExistence type="predicted"/>